<accession>A0AAV4DBI2</accession>
<evidence type="ECO:0000313" key="2">
    <source>
        <dbReference type="Proteomes" id="UP000735302"/>
    </source>
</evidence>
<organism evidence="1 2">
    <name type="scientific">Plakobranchus ocellatus</name>
    <dbReference type="NCBI Taxonomy" id="259542"/>
    <lineage>
        <taxon>Eukaryota</taxon>
        <taxon>Metazoa</taxon>
        <taxon>Spiralia</taxon>
        <taxon>Lophotrochozoa</taxon>
        <taxon>Mollusca</taxon>
        <taxon>Gastropoda</taxon>
        <taxon>Heterobranchia</taxon>
        <taxon>Euthyneura</taxon>
        <taxon>Panpulmonata</taxon>
        <taxon>Sacoglossa</taxon>
        <taxon>Placobranchoidea</taxon>
        <taxon>Plakobranchidae</taxon>
        <taxon>Plakobranchus</taxon>
    </lineage>
</organism>
<sequence length="161" mass="18425">MEMTWVRRELSLPIAPLALVRWFLHRRFRWAENRIMLTILRDSPSPTFACEVKYDPAVITFFTQREQFPYPCRYLATYLTTHLKNQGGETIGECDFLPHTLKVLSGFPQPHTLKLLSGFPQPRALQITTRVPCIDSALSSRQPARLDSTGARPKALQVLSA</sequence>
<gene>
    <name evidence="1" type="ORF">PoB_006805900</name>
</gene>
<evidence type="ECO:0000313" key="1">
    <source>
        <dbReference type="EMBL" id="GFO41554.1"/>
    </source>
</evidence>
<keyword evidence="2" id="KW-1185">Reference proteome</keyword>
<dbReference type="AlphaFoldDB" id="A0AAV4DBI2"/>
<comment type="caution">
    <text evidence="1">The sequence shown here is derived from an EMBL/GenBank/DDBJ whole genome shotgun (WGS) entry which is preliminary data.</text>
</comment>
<dbReference type="Proteomes" id="UP000735302">
    <property type="component" value="Unassembled WGS sequence"/>
</dbReference>
<name>A0AAV4DBI2_9GAST</name>
<protein>
    <submittedName>
        <fullName evidence="1">Uncharacterized protein</fullName>
    </submittedName>
</protein>
<proteinExistence type="predicted"/>
<dbReference type="EMBL" id="BLXT01007705">
    <property type="protein sequence ID" value="GFO41554.1"/>
    <property type="molecule type" value="Genomic_DNA"/>
</dbReference>
<reference evidence="1 2" key="1">
    <citation type="journal article" date="2021" name="Elife">
        <title>Chloroplast acquisition without the gene transfer in kleptoplastic sea slugs, Plakobranchus ocellatus.</title>
        <authorList>
            <person name="Maeda T."/>
            <person name="Takahashi S."/>
            <person name="Yoshida T."/>
            <person name="Shimamura S."/>
            <person name="Takaki Y."/>
            <person name="Nagai Y."/>
            <person name="Toyoda A."/>
            <person name="Suzuki Y."/>
            <person name="Arimoto A."/>
            <person name="Ishii H."/>
            <person name="Satoh N."/>
            <person name="Nishiyama T."/>
            <person name="Hasebe M."/>
            <person name="Maruyama T."/>
            <person name="Minagawa J."/>
            <person name="Obokata J."/>
            <person name="Shigenobu S."/>
        </authorList>
    </citation>
    <scope>NUCLEOTIDE SEQUENCE [LARGE SCALE GENOMIC DNA]</scope>
</reference>